<dbReference type="Proteomes" id="UP000799302">
    <property type="component" value="Unassembled WGS sequence"/>
</dbReference>
<reference evidence="2" key="1">
    <citation type="journal article" date="2020" name="Stud. Mycol.">
        <title>101 Dothideomycetes genomes: a test case for predicting lifestyles and emergence of pathogens.</title>
        <authorList>
            <person name="Haridas S."/>
            <person name="Albert R."/>
            <person name="Binder M."/>
            <person name="Bloem J."/>
            <person name="Labutti K."/>
            <person name="Salamov A."/>
            <person name="Andreopoulos B."/>
            <person name="Baker S."/>
            <person name="Barry K."/>
            <person name="Bills G."/>
            <person name="Bluhm B."/>
            <person name="Cannon C."/>
            <person name="Castanera R."/>
            <person name="Culley D."/>
            <person name="Daum C."/>
            <person name="Ezra D."/>
            <person name="Gonzalez J."/>
            <person name="Henrissat B."/>
            <person name="Kuo A."/>
            <person name="Liang C."/>
            <person name="Lipzen A."/>
            <person name="Lutzoni F."/>
            <person name="Magnuson J."/>
            <person name="Mondo S."/>
            <person name="Nolan M."/>
            <person name="Ohm R."/>
            <person name="Pangilinan J."/>
            <person name="Park H.-J."/>
            <person name="Ramirez L."/>
            <person name="Alfaro M."/>
            <person name="Sun H."/>
            <person name="Tritt A."/>
            <person name="Yoshinaga Y."/>
            <person name="Zwiers L.-H."/>
            <person name="Turgeon B."/>
            <person name="Goodwin S."/>
            <person name="Spatafora J."/>
            <person name="Crous P."/>
            <person name="Grigoriev I."/>
        </authorList>
    </citation>
    <scope>NUCLEOTIDE SEQUENCE</scope>
    <source>
        <strain evidence="2">CBS 115976</strain>
    </source>
</reference>
<feature type="domain" description="Heterokaryon incompatibility" evidence="1">
    <location>
        <begin position="14"/>
        <end position="100"/>
    </location>
</feature>
<dbReference type="EMBL" id="MU004230">
    <property type="protein sequence ID" value="KAF2675276.1"/>
    <property type="molecule type" value="Genomic_DNA"/>
</dbReference>
<dbReference type="AlphaFoldDB" id="A0A6A6UU26"/>
<evidence type="ECO:0000313" key="2">
    <source>
        <dbReference type="EMBL" id="KAF2675276.1"/>
    </source>
</evidence>
<dbReference type="PANTHER" id="PTHR10622">
    <property type="entry name" value="HET DOMAIN-CONTAINING PROTEIN"/>
    <property type="match status" value="1"/>
</dbReference>
<feature type="non-terminal residue" evidence="2">
    <location>
        <position position="242"/>
    </location>
</feature>
<evidence type="ECO:0000313" key="3">
    <source>
        <dbReference type="Proteomes" id="UP000799302"/>
    </source>
</evidence>
<name>A0A6A6UU26_9PEZI</name>
<dbReference type="OrthoDB" id="20872at2759"/>
<dbReference type="InterPro" id="IPR010730">
    <property type="entry name" value="HET"/>
</dbReference>
<proteinExistence type="predicted"/>
<dbReference type="Pfam" id="PF06985">
    <property type="entry name" value="HET"/>
    <property type="match status" value="1"/>
</dbReference>
<sequence>MFEEFVRDEDIPAYAILSHTWGNDEVTYKDMNKNRALAESKPGYRKIEFCAKRIRDDGIEHFWVDSCCINKSSSAELSEAINSMYRWYRNAAVCYTFLSDVPTRLDGAAPEADEAWWKKFRDARWFSRGWCLQELIAPQRLVFFSENGIHLGTKKSMAVELQAITGVPISVLVTGNVSKSSVAQRMSWAAHRSTSRAEDIAYCLMGIFEVNMAMLYGEGERAFLRLQEEIIKTSDDMSLFCW</sequence>
<protein>
    <submittedName>
        <fullName evidence="2">HET-domain-containing protein</fullName>
    </submittedName>
</protein>
<keyword evidence="3" id="KW-1185">Reference proteome</keyword>
<dbReference type="PANTHER" id="PTHR10622:SF10">
    <property type="entry name" value="HET DOMAIN-CONTAINING PROTEIN"/>
    <property type="match status" value="1"/>
</dbReference>
<evidence type="ECO:0000259" key="1">
    <source>
        <dbReference type="Pfam" id="PF06985"/>
    </source>
</evidence>
<accession>A0A6A6UU26</accession>
<gene>
    <name evidence="2" type="ORF">BT63DRAFT_367067</name>
</gene>
<organism evidence="2 3">
    <name type="scientific">Microthyrium microscopicum</name>
    <dbReference type="NCBI Taxonomy" id="703497"/>
    <lineage>
        <taxon>Eukaryota</taxon>
        <taxon>Fungi</taxon>
        <taxon>Dikarya</taxon>
        <taxon>Ascomycota</taxon>
        <taxon>Pezizomycotina</taxon>
        <taxon>Dothideomycetes</taxon>
        <taxon>Dothideomycetes incertae sedis</taxon>
        <taxon>Microthyriales</taxon>
        <taxon>Microthyriaceae</taxon>
        <taxon>Microthyrium</taxon>
    </lineage>
</organism>